<reference evidence="3 4" key="1">
    <citation type="submission" date="2024-09" db="EMBL/GenBank/DDBJ databases">
        <authorList>
            <person name="Sun Q."/>
            <person name="Mori K."/>
        </authorList>
    </citation>
    <scope>NUCLEOTIDE SEQUENCE [LARGE SCALE GENOMIC DNA]</scope>
    <source>
        <strain evidence="3 4">TBRC 7907</strain>
    </source>
</reference>
<protein>
    <submittedName>
        <fullName evidence="3">Alpha/beta hydrolase family protein</fullName>
        <ecNumber evidence="3">3.4.-.-</ecNumber>
    </submittedName>
</protein>
<accession>A0ABV6A425</accession>
<evidence type="ECO:0000259" key="2">
    <source>
        <dbReference type="Pfam" id="PF00326"/>
    </source>
</evidence>
<dbReference type="EC" id="3.4.-.-" evidence="3"/>
<dbReference type="Pfam" id="PF00326">
    <property type="entry name" value="Peptidase_S9"/>
    <property type="match status" value="1"/>
</dbReference>
<name>A0ABV6A425_9PSEU</name>
<keyword evidence="3" id="KW-0378">Hydrolase</keyword>
<dbReference type="InterPro" id="IPR029058">
    <property type="entry name" value="AB_hydrolase_fold"/>
</dbReference>
<keyword evidence="1" id="KW-1133">Transmembrane helix</keyword>
<keyword evidence="1" id="KW-0812">Transmembrane</keyword>
<dbReference type="SUPFAM" id="SSF53474">
    <property type="entry name" value="alpha/beta-Hydrolases"/>
    <property type="match status" value="1"/>
</dbReference>
<dbReference type="PANTHER" id="PTHR12277:SF79">
    <property type="entry name" value="XAA-PRO DIPEPTIDYL-PEPTIDASE-RELATED"/>
    <property type="match status" value="1"/>
</dbReference>
<proteinExistence type="predicted"/>
<feature type="domain" description="Peptidase S9 prolyl oligopeptidase catalytic" evidence="2">
    <location>
        <begin position="231"/>
        <end position="403"/>
    </location>
</feature>
<dbReference type="InterPro" id="IPR001375">
    <property type="entry name" value="Peptidase_S9_cat"/>
</dbReference>
<dbReference type="PANTHER" id="PTHR12277">
    <property type="entry name" value="ALPHA/BETA HYDROLASE DOMAIN-CONTAINING PROTEIN"/>
    <property type="match status" value="1"/>
</dbReference>
<keyword evidence="1" id="KW-0472">Membrane</keyword>
<feature type="transmembrane region" description="Helical" evidence="1">
    <location>
        <begin position="27"/>
        <end position="47"/>
    </location>
</feature>
<dbReference type="Gene3D" id="3.40.50.1820">
    <property type="entry name" value="alpha/beta hydrolase"/>
    <property type="match status" value="1"/>
</dbReference>
<dbReference type="GO" id="GO:0016787">
    <property type="term" value="F:hydrolase activity"/>
    <property type="evidence" value="ECO:0007669"/>
    <property type="project" value="UniProtKB-KW"/>
</dbReference>
<evidence type="ECO:0000256" key="1">
    <source>
        <dbReference type="SAM" id="Phobius"/>
    </source>
</evidence>
<gene>
    <name evidence="3" type="ORF">ACFFQA_24955</name>
</gene>
<keyword evidence="4" id="KW-1185">Reference proteome</keyword>
<dbReference type="RefSeq" id="WP_377856900.1">
    <property type="nucleotide sequence ID" value="NZ_JBHLZU010000020.1"/>
</dbReference>
<evidence type="ECO:0000313" key="3">
    <source>
        <dbReference type="EMBL" id="MFB9907198.1"/>
    </source>
</evidence>
<dbReference type="EMBL" id="JBHLZU010000020">
    <property type="protein sequence ID" value="MFB9907198.1"/>
    <property type="molecule type" value="Genomic_DNA"/>
</dbReference>
<organism evidence="3 4">
    <name type="scientific">Allokutzneria oryzae</name>
    <dbReference type="NCBI Taxonomy" id="1378989"/>
    <lineage>
        <taxon>Bacteria</taxon>
        <taxon>Bacillati</taxon>
        <taxon>Actinomycetota</taxon>
        <taxon>Actinomycetes</taxon>
        <taxon>Pseudonocardiales</taxon>
        <taxon>Pseudonocardiaceae</taxon>
        <taxon>Allokutzneria</taxon>
    </lineage>
</organism>
<comment type="caution">
    <text evidence="3">The sequence shown here is derived from an EMBL/GenBank/DDBJ whole genome shotgun (WGS) entry which is preliminary data.</text>
</comment>
<sequence length="410" mass="44152">MTTSPVTEPVVVDPGPRRTSLRRRATLFLLVIALLLSAGAAGGSYYYSSVLVVPDHSADQYYDEVLAVRDAEGVKSVTLTDTRATGRQGTWDIRWATPESRPGAGAAQVGEILSRGDGRVERRILSGSAPPVGTLVRVDTDVWGSGNPRTAFGLNFSEVQVPTELGNAKAWYVGPPAGTEPDTWVIAVHGHNASYTEALRMVGPLHRAGLASLSVSYRNDVDGPTSADGLLHLGETEWRDVEAAMRFAQGNGAKRFVLYGYSMGGAVVEQLLARSQLASSVVAVVLDSPVVSWTQTLYFQAEQRGLPTFLVPLTTTISTWRTGVDFDRFDLVNRPPAVKPETLLLHGDADESVPVAAARELAWAAGRLGWPLRYVEMPGAEHVALWNHDRATYERTVTGFITGSLATAGR</sequence>
<dbReference type="Proteomes" id="UP001589693">
    <property type="component" value="Unassembled WGS sequence"/>
</dbReference>
<evidence type="ECO:0000313" key="4">
    <source>
        <dbReference type="Proteomes" id="UP001589693"/>
    </source>
</evidence>